<name>A0ABV0Y6B2_9TELE</name>
<comment type="caution">
    <text evidence="1">The sequence shown here is derived from an EMBL/GenBank/DDBJ whole genome shotgun (WGS) entry which is preliminary data.</text>
</comment>
<protein>
    <submittedName>
        <fullName evidence="1">Uncharacterized protein</fullName>
    </submittedName>
</protein>
<evidence type="ECO:0000313" key="1">
    <source>
        <dbReference type="EMBL" id="MEQ2289172.1"/>
    </source>
</evidence>
<dbReference type="Proteomes" id="UP001469553">
    <property type="component" value="Unassembled WGS sequence"/>
</dbReference>
<keyword evidence="2" id="KW-1185">Reference proteome</keyword>
<accession>A0ABV0Y6B2</accession>
<evidence type="ECO:0000313" key="2">
    <source>
        <dbReference type="Proteomes" id="UP001469553"/>
    </source>
</evidence>
<organism evidence="1 2">
    <name type="scientific">Ameca splendens</name>
    <dbReference type="NCBI Taxonomy" id="208324"/>
    <lineage>
        <taxon>Eukaryota</taxon>
        <taxon>Metazoa</taxon>
        <taxon>Chordata</taxon>
        <taxon>Craniata</taxon>
        <taxon>Vertebrata</taxon>
        <taxon>Euteleostomi</taxon>
        <taxon>Actinopterygii</taxon>
        <taxon>Neopterygii</taxon>
        <taxon>Teleostei</taxon>
        <taxon>Neoteleostei</taxon>
        <taxon>Acanthomorphata</taxon>
        <taxon>Ovalentaria</taxon>
        <taxon>Atherinomorphae</taxon>
        <taxon>Cyprinodontiformes</taxon>
        <taxon>Goodeidae</taxon>
        <taxon>Ameca</taxon>
    </lineage>
</organism>
<sequence>MVKPKVYTLDLFIRVNLSEAWALILRRDKHIKDVTVIKASSLITPHVPHLCTSLYKQHTDRQTAPDYRKPLFSSPDHRILHVHWVCKPESSCDVVLRSPDNHIEEPKFSFLSLPRILKRLVALSLRLTLFSVLCLATNLSVCPPRFLNLLLGVSCRTSSRNFNKSFESYLLCLAEISGPLYYLLHKS</sequence>
<dbReference type="EMBL" id="JAHRIP010022388">
    <property type="protein sequence ID" value="MEQ2289172.1"/>
    <property type="molecule type" value="Genomic_DNA"/>
</dbReference>
<gene>
    <name evidence="1" type="ORF">AMECASPLE_030260</name>
</gene>
<proteinExistence type="predicted"/>
<reference evidence="1 2" key="1">
    <citation type="submission" date="2021-06" db="EMBL/GenBank/DDBJ databases">
        <authorList>
            <person name="Palmer J.M."/>
        </authorList>
    </citation>
    <scope>NUCLEOTIDE SEQUENCE [LARGE SCALE GENOMIC DNA]</scope>
    <source>
        <strain evidence="1 2">AS_MEX2019</strain>
        <tissue evidence="1">Muscle</tissue>
    </source>
</reference>